<reference evidence="1 2" key="1">
    <citation type="submission" date="2018-11" db="EMBL/GenBank/DDBJ databases">
        <title>Chryseotalea sanarue gen. nov., sp., nov., a member of the family Cytophagaceae, isolated from a brackish lake in Hamamatsu Japan.</title>
        <authorList>
            <person name="Maejima Y."/>
            <person name="Iino T."/>
            <person name="Muraguchi Y."/>
            <person name="Fukuda K."/>
            <person name="Ohkuma M."/>
            <person name="Moriuchi R."/>
            <person name="Dohra H."/>
            <person name="Kimbara K."/>
            <person name="Shintani M."/>
        </authorList>
    </citation>
    <scope>NUCLEOTIDE SEQUENCE [LARGE SCALE GENOMIC DNA]</scope>
    <source>
        <strain evidence="1 2">Ys</strain>
    </source>
</reference>
<dbReference type="Proteomes" id="UP000288227">
    <property type="component" value="Unassembled WGS sequence"/>
</dbReference>
<evidence type="ECO:0000313" key="1">
    <source>
        <dbReference type="EMBL" id="GCC53653.1"/>
    </source>
</evidence>
<dbReference type="AlphaFoldDB" id="A0A401UFI2"/>
<keyword evidence="2" id="KW-1185">Reference proteome</keyword>
<evidence type="ECO:0000313" key="2">
    <source>
        <dbReference type="Proteomes" id="UP000288227"/>
    </source>
</evidence>
<dbReference type="OrthoDB" id="1436925at2"/>
<gene>
    <name evidence="1" type="ORF">SanaruYs_38980</name>
</gene>
<protein>
    <recommendedName>
        <fullName evidence="3">Viral A-type inclusion protein</fullName>
    </recommendedName>
</protein>
<sequence>MKHLFFFFAVSVLIVNQGCNNKAEHDHHETEVSSDANGALYDEVMKIHDEVMPKMNDLYKTKEALKKQIADTPNITEEKRKELEDKISKIEAASKSMMVWMREFNPPADSLGDVVVKEYLEDQLETVKKVKENILEVMPAEKN</sequence>
<comment type="caution">
    <text evidence="1">The sequence shown here is derived from an EMBL/GenBank/DDBJ whole genome shotgun (WGS) entry which is preliminary data.</text>
</comment>
<accession>A0A401UFI2</accession>
<proteinExistence type="predicted"/>
<dbReference type="EMBL" id="BHXQ01000008">
    <property type="protein sequence ID" value="GCC53653.1"/>
    <property type="molecule type" value="Genomic_DNA"/>
</dbReference>
<dbReference type="RefSeq" id="WP_127124297.1">
    <property type="nucleotide sequence ID" value="NZ_BHXQ01000008.1"/>
</dbReference>
<evidence type="ECO:0008006" key="3">
    <source>
        <dbReference type="Google" id="ProtNLM"/>
    </source>
</evidence>
<organism evidence="1 2">
    <name type="scientific">Chryseotalea sanaruensis</name>
    <dbReference type="NCBI Taxonomy" id="2482724"/>
    <lineage>
        <taxon>Bacteria</taxon>
        <taxon>Pseudomonadati</taxon>
        <taxon>Bacteroidota</taxon>
        <taxon>Cytophagia</taxon>
        <taxon>Cytophagales</taxon>
        <taxon>Chryseotaleaceae</taxon>
        <taxon>Chryseotalea</taxon>
    </lineage>
</organism>
<name>A0A401UFI2_9BACT</name>